<organism evidence="3 4">
    <name type="scientific">Saccharospirillum mangrovi</name>
    <dbReference type="NCBI Taxonomy" id="2161747"/>
    <lineage>
        <taxon>Bacteria</taxon>
        <taxon>Pseudomonadati</taxon>
        <taxon>Pseudomonadota</taxon>
        <taxon>Gammaproteobacteria</taxon>
        <taxon>Oceanospirillales</taxon>
        <taxon>Saccharospirillaceae</taxon>
        <taxon>Saccharospirillum</taxon>
    </lineage>
</organism>
<dbReference type="InterPro" id="IPR002656">
    <property type="entry name" value="Acyl_transf_3_dom"/>
</dbReference>
<evidence type="ECO:0000313" key="4">
    <source>
        <dbReference type="Proteomes" id="UP001595617"/>
    </source>
</evidence>
<keyword evidence="3" id="KW-0808">Transferase</keyword>
<keyword evidence="1" id="KW-0472">Membrane</keyword>
<feature type="transmembrane region" description="Helical" evidence="1">
    <location>
        <begin position="283"/>
        <end position="304"/>
    </location>
</feature>
<keyword evidence="3" id="KW-0012">Acyltransferase</keyword>
<feature type="transmembrane region" description="Helical" evidence="1">
    <location>
        <begin position="169"/>
        <end position="185"/>
    </location>
</feature>
<dbReference type="Pfam" id="PF01757">
    <property type="entry name" value="Acyl_transf_3"/>
    <property type="match status" value="1"/>
</dbReference>
<dbReference type="RefSeq" id="WP_380694777.1">
    <property type="nucleotide sequence ID" value="NZ_JBHRYR010000002.1"/>
</dbReference>
<dbReference type="EC" id="2.3.-.-" evidence="3"/>
<feature type="transmembrane region" description="Helical" evidence="1">
    <location>
        <begin position="84"/>
        <end position="105"/>
    </location>
</feature>
<reference evidence="4" key="1">
    <citation type="journal article" date="2019" name="Int. J. Syst. Evol. Microbiol.">
        <title>The Global Catalogue of Microorganisms (GCM) 10K type strain sequencing project: providing services to taxonomists for standard genome sequencing and annotation.</title>
        <authorList>
            <consortium name="The Broad Institute Genomics Platform"/>
            <consortium name="The Broad Institute Genome Sequencing Center for Infectious Disease"/>
            <person name="Wu L."/>
            <person name="Ma J."/>
        </authorList>
    </citation>
    <scope>NUCLEOTIDE SEQUENCE [LARGE SCALE GENOMIC DNA]</scope>
    <source>
        <strain evidence="4">IBRC 10765</strain>
    </source>
</reference>
<dbReference type="EMBL" id="JBHRYR010000002">
    <property type="protein sequence ID" value="MFC3852544.1"/>
    <property type="molecule type" value="Genomic_DNA"/>
</dbReference>
<keyword evidence="1" id="KW-0812">Transmembrane</keyword>
<evidence type="ECO:0000313" key="3">
    <source>
        <dbReference type="EMBL" id="MFC3852544.1"/>
    </source>
</evidence>
<feature type="transmembrane region" description="Helical" evidence="1">
    <location>
        <begin position="219"/>
        <end position="238"/>
    </location>
</feature>
<feature type="transmembrane region" description="Helical" evidence="1">
    <location>
        <begin position="144"/>
        <end position="162"/>
    </location>
</feature>
<feature type="domain" description="Acyltransferase 3" evidence="2">
    <location>
        <begin position="7"/>
        <end position="237"/>
    </location>
</feature>
<dbReference type="GO" id="GO:0016746">
    <property type="term" value="F:acyltransferase activity"/>
    <property type="evidence" value="ECO:0007669"/>
    <property type="project" value="UniProtKB-KW"/>
</dbReference>
<dbReference type="Proteomes" id="UP001595617">
    <property type="component" value="Unassembled WGS sequence"/>
</dbReference>
<protein>
    <submittedName>
        <fullName evidence="3">Acyltransferase family protein</fullName>
        <ecNumber evidence="3">2.3.-.-</ecNumber>
    </submittedName>
</protein>
<keyword evidence="1" id="KW-1133">Transmembrane helix</keyword>
<name>A0ABV7ZX57_9GAMM</name>
<feature type="transmembrane region" description="Helical" evidence="1">
    <location>
        <begin position="250"/>
        <end position="271"/>
    </location>
</feature>
<feature type="transmembrane region" description="Helical" evidence="1">
    <location>
        <begin position="39"/>
        <end position="63"/>
    </location>
</feature>
<gene>
    <name evidence="3" type="ORF">ACFOOG_06830</name>
</gene>
<sequence length="317" mass="35720">MTRSLLLDVFRIGAITLVFMAHFGQLLDAPLGDFFGIKNFYYVSLGGIGVTLFLVLSGLLAGLTDAPKRLSYGAYLLKKARRIYPLYWLTLPLSILGYWLSGWLLEGDGPALFPNGAGVDVLGSVTGFYAWWGMWGGPYNPPSWFIGLILSMYAVFPLLAFCMKRRPHLTLGILFLVSVLSRWYVGQYGLPWLSSSWLDDVEGWVYRQFGFMPARPGDWFPLCRVFEFGAGMWLAMTLKPTVWSCLNVGSGRLVAFFSDLAFPMFLLHYPYLFLVQWMTENGMPVMLAVGLFMVLLTLGAYGVSRLESRLLRKRPTT</sequence>
<comment type="caution">
    <text evidence="3">The sequence shown here is derived from an EMBL/GenBank/DDBJ whole genome shotgun (WGS) entry which is preliminary data.</text>
</comment>
<accession>A0ABV7ZX57</accession>
<keyword evidence="4" id="KW-1185">Reference proteome</keyword>
<feature type="transmembrane region" description="Helical" evidence="1">
    <location>
        <begin position="9"/>
        <end position="27"/>
    </location>
</feature>
<evidence type="ECO:0000259" key="2">
    <source>
        <dbReference type="Pfam" id="PF01757"/>
    </source>
</evidence>
<evidence type="ECO:0000256" key="1">
    <source>
        <dbReference type="SAM" id="Phobius"/>
    </source>
</evidence>
<proteinExistence type="predicted"/>